<dbReference type="InterPro" id="IPR017455">
    <property type="entry name" value="Znf_FYVE-rel"/>
</dbReference>
<proteinExistence type="inferred from homology"/>
<protein>
    <submittedName>
        <fullName evidence="9">24111_t:CDS:1</fullName>
    </submittedName>
</protein>
<keyword evidence="10" id="KW-1185">Reference proteome</keyword>
<dbReference type="SMART" id="SM00064">
    <property type="entry name" value="FYVE"/>
    <property type="match status" value="1"/>
</dbReference>
<evidence type="ECO:0000256" key="4">
    <source>
        <dbReference type="ARBA" id="ARBA00022833"/>
    </source>
</evidence>
<dbReference type="SUPFAM" id="SSF52540">
    <property type="entry name" value="P-loop containing nucleoside triphosphate hydrolases"/>
    <property type="match status" value="1"/>
</dbReference>
<evidence type="ECO:0000256" key="6">
    <source>
        <dbReference type="SAM" id="Coils"/>
    </source>
</evidence>
<name>A0A9N9GVL5_9GLOM</name>
<dbReference type="GO" id="GO:0008270">
    <property type="term" value="F:zinc ion binding"/>
    <property type="evidence" value="ECO:0007669"/>
    <property type="project" value="UniProtKB-KW"/>
</dbReference>
<dbReference type="EMBL" id="CAJVPY010005004">
    <property type="protein sequence ID" value="CAG8633017.1"/>
    <property type="molecule type" value="Genomic_DNA"/>
</dbReference>
<evidence type="ECO:0000259" key="8">
    <source>
        <dbReference type="PROSITE" id="PS50178"/>
    </source>
</evidence>
<evidence type="ECO:0000313" key="9">
    <source>
        <dbReference type="EMBL" id="CAG8633017.1"/>
    </source>
</evidence>
<dbReference type="PANTHER" id="PTHR32046:SF11">
    <property type="entry name" value="IMMUNE-ASSOCIATED NUCLEOTIDE-BINDING PROTEIN 10-LIKE"/>
    <property type="match status" value="1"/>
</dbReference>
<keyword evidence="2" id="KW-0479">Metal-binding</keyword>
<keyword evidence="3 5" id="KW-0863">Zinc-finger</keyword>
<evidence type="ECO:0000256" key="1">
    <source>
        <dbReference type="ARBA" id="ARBA00008171"/>
    </source>
</evidence>
<dbReference type="PROSITE" id="PS00675">
    <property type="entry name" value="SIGMA54_INTERACT_1"/>
    <property type="match status" value="1"/>
</dbReference>
<dbReference type="SUPFAM" id="SSF56112">
    <property type="entry name" value="Protein kinase-like (PK-like)"/>
    <property type="match status" value="1"/>
</dbReference>
<dbReference type="InterPro" id="IPR000719">
    <property type="entry name" value="Prot_kinase_dom"/>
</dbReference>
<dbReference type="PROSITE" id="PS50178">
    <property type="entry name" value="ZF_FYVE"/>
    <property type="match status" value="1"/>
</dbReference>
<dbReference type="AlphaFoldDB" id="A0A9N9GVL5"/>
<dbReference type="InterPro" id="IPR011011">
    <property type="entry name" value="Znf_FYVE_PHD"/>
</dbReference>
<dbReference type="Gene3D" id="3.30.40.10">
    <property type="entry name" value="Zinc/RING finger domain, C3HC4 (zinc finger)"/>
    <property type="match status" value="1"/>
</dbReference>
<comment type="caution">
    <text evidence="9">The sequence shown here is derived from an EMBL/GenBank/DDBJ whole genome shotgun (WGS) entry which is preliminary data.</text>
</comment>
<evidence type="ECO:0000256" key="3">
    <source>
        <dbReference type="ARBA" id="ARBA00022771"/>
    </source>
</evidence>
<dbReference type="InterPro" id="IPR001245">
    <property type="entry name" value="Ser-Thr/Tyr_kinase_cat_dom"/>
</dbReference>
<dbReference type="Pfam" id="PF01363">
    <property type="entry name" value="FYVE"/>
    <property type="match status" value="1"/>
</dbReference>
<sequence length="955" mass="110720">MSNAEIKLYNHSETYGFSNQLESISDVKSYDFFNFKELKHLGNGGFTLLYSCVYQGEKYALKELNNNYLDNDKFKKILSELKLVDHPNIIKFYGISKSPQCNFMLVLQYANGGNLQDYLRSKQDKNEYKTSWTELIQFAKDITNGLAYLHANDIIHQNLKVAKNKRERTLTNIPPDYVKLYERCWLTELENRPTLENILIELERLSIETSIEFINVYEQHETFQSISYTPTEKIEKVESTHYNSSKENETFENNHNNSSKENENFEECKGIWENDDDVKECRRCQKPFMRLYRRKHHCRRCGQVVCNQCSRERVTLSPDQVVTPSGVGMTSESSHRICSSCHDLMTAGTATELNILLLGETGVGKSTFINAFANYMKFKNIDEAMRGKMDTLIPSLFSIADEYCELKNIMIGQDDENESITNRGMSSTQGCRSYKFRVDNNTEVRFIDTPGIGDTRGVYADEQNFENILKYISQFEHLNGICILLKPNNARLTVMFRFCIQELLSHLHKDARDNIVFCFTNCRGTFYRPGDTLPALKKQLMNLKSKTDVEIKTEQNTLYCFDNESFRFLAAYKQYISFNEIDKEIYAGSWKRSVDESNRLIRYFKSCRPHIVKDTISLNNARQIVMSLSKPLAEICQNIQVNIALSEEKREEIKKFGSTIADLEGKLHIPQIDLEPVQLNFPRTVCTSASCVKTLTIGKTEMKKIDYITHCHKQCYLRGVECNLINNTALMECSAMNGTDKCQVCGCSWNKHMHITYENQQVSVNKVDENIQSLINEKQSDQTIKAAYIKDLENRINQLKEEKNTINKIIIQFALFLRQNAIAAFNDAYIDYFDHFINEEKIKKAANPMTYNNDILDELETSRREYAEKMETIKDAIEADKASSVPITPEDINNLEKQLYHLTISGQTLQKMKDEAKRGQINAMYYQESLRNNNNTSRFSNSMRQIFSPRFYKLI</sequence>
<organism evidence="9 10">
    <name type="scientific">Dentiscutata erythropus</name>
    <dbReference type="NCBI Taxonomy" id="1348616"/>
    <lineage>
        <taxon>Eukaryota</taxon>
        <taxon>Fungi</taxon>
        <taxon>Fungi incertae sedis</taxon>
        <taxon>Mucoromycota</taxon>
        <taxon>Glomeromycotina</taxon>
        <taxon>Glomeromycetes</taxon>
        <taxon>Diversisporales</taxon>
        <taxon>Gigasporaceae</taxon>
        <taxon>Dentiscutata</taxon>
    </lineage>
</organism>
<dbReference type="InterPro" id="IPR011009">
    <property type="entry name" value="Kinase-like_dom_sf"/>
</dbReference>
<dbReference type="PROSITE" id="PS50011">
    <property type="entry name" value="PROTEIN_KINASE_DOM"/>
    <property type="match status" value="1"/>
</dbReference>
<feature type="coiled-coil region" evidence="6">
    <location>
        <begin position="757"/>
        <end position="809"/>
    </location>
</feature>
<evidence type="ECO:0000313" key="10">
    <source>
        <dbReference type="Proteomes" id="UP000789405"/>
    </source>
</evidence>
<dbReference type="Proteomes" id="UP000789405">
    <property type="component" value="Unassembled WGS sequence"/>
</dbReference>
<dbReference type="InterPro" id="IPR025662">
    <property type="entry name" value="Sigma_54_int_dom_ATP-bd_1"/>
</dbReference>
<dbReference type="GO" id="GO:0004672">
    <property type="term" value="F:protein kinase activity"/>
    <property type="evidence" value="ECO:0007669"/>
    <property type="project" value="InterPro"/>
</dbReference>
<feature type="domain" description="FYVE-type" evidence="8">
    <location>
        <begin position="275"/>
        <end position="346"/>
    </location>
</feature>
<dbReference type="OrthoDB" id="8954335at2759"/>
<evidence type="ECO:0000259" key="7">
    <source>
        <dbReference type="PROSITE" id="PS50011"/>
    </source>
</evidence>
<dbReference type="InterPro" id="IPR027417">
    <property type="entry name" value="P-loop_NTPase"/>
</dbReference>
<keyword evidence="4" id="KW-0862">Zinc</keyword>
<gene>
    <name evidence="9" type="ORF">DERYTH_LOCUS9244</name>
</gene>
<reference evidence="9" key="1">
    <citation type="submission" date="2021-06" db="EMBL/GenBank/DDBJ databases">
        <authorList>
            <person name="Kallberg Y."/>
            <person name="Tangrot J."/>
            <person name="Rosling A."/>
        </authorList>
    </citation>
    <scope>NUCLEOTIDE SEQUENCE</scope>
    <source>
        <strain evidence="9">MA453B</strain>
    </source>
</reference>
<dbReference type="PANTHER" id="PTHR32046">
    <property type="entry name" value="G DOMAIN-CONTAINING PROTEIN"/>
    <property type="match status" value="1"/>
</dbReference>
<dbReference type="GO" id="GO:0005524">
    <property type="term" value="F:ATP binding"/>
    <property type="evidence" value="ECO:0007669"/>
    <property type="project" value="InterPro"/>
</dbReference>
<dbReference type="SUPFAM" id="SSF57903">
    <property type="entry name" value="FYVE/PHD zinc finger"/>
    <property type="match status" value="1"/>
</dbReference>
<feature type="domain" description="Protein kinase" evidence="7">
    <location>
        <begin position="35"/>
        <end position="369"/>
    </location>
</feature>
<evidence type="ECO:0000256" key="2">
    <source>
        <dbReference type="ARBA" id="ARBA00022723"/>
    </source>
</evidence>
<dbReference type="InterPro" id="IPR013083">
    <property type="entry name" value="Znf_RING/FYVE/PHD"/>
</dbReference>
<keyword evidence="6" id="KW-0175">Coiled coil</keyword>
<evidence type="ECO:0000256" key="5">
    <source>
        <dbReference type="PROSITE-ProRule" id="PRU00091"/>
    </source>
</evidence>
<dbReference type="Gene3D" id="1.10.510.10">
    <property type="entry name" value="Transferase(Phosphotransferase) domain 1"/>
    <property type="match status" value="1"/>
</dbReference>
<comment type="similarity">
    <text evidence="1">Belongs to the protein kinase superfamily. TKL Ser/Thr protein kinase family. ROCO subfamily.</text>
</comment>
<dbReference type="InterPro" id="IPR000306">
    <property type="entry name" value="Znf_FYVE"/>
</dbReference>
<accession>A0A9N9GVL5</accession>
<dbReference type="Gene3D" id="3.40.50.300">
    <property type="entry name" value="P-loop containing nucleotide triphosphate hydrolases"/>
    <property type="match status" value="1"/>
</dbReference>
<dbReference type="InterPro" id="IPR058519">
    <property type="entry name" value="DUF8206"/>
</dbReference>
<dbReference type="Pfam" id="PF07714">
    <property type="entry name" value="PK_Tyr_Ser-Thr"/>
    <property type="match status" value="1"/>
</dbReference>
<dbReference type="Pfam" id="PF26633">
    <property type="entry name" value="DUF8206"/>
    <property type="match status" value="1"/>
</dbReference>